<feature type="non-terminal residue" evidence="2">
    <location>
        <position position="1"/>
    </location>
</feature>
<name>A0A2C6KJN7_9APIC</name>
<accession>A0A2C6KJN7</accession>
<dbReference type="AlphaFoldDB" id="A0A2C6KJN7"/>
<dbReference type="VEuPathDB" id="ToxoDB:CSUI_009490"/>
<evidence type="ECO:0000313" key="3">
    <source>
        <dbReference type="Proteomes" id="UP000221165"/>
    </source>
</evidence>
<reference evidence="2 3" key="1">
    <citation type="journal article" date="2017" name="Int. J. Parasitol.">
        <title>The genome of the protozoan parasite Cystoisospora suis and a reverse vaccinology approach to identify vaccine candidates.</title>
        <authorList>
            <person name="Palmieri N."/>
            <person name="Shrestha A."/>
            <person name="Ruttkowski B."/>
            <person name="Beck T."/>
            <person name="Vogl C."/>
            <person name="Tomley F."/>
            <person name="Blake D.P."/>
            <person name="Joachim A."/>
        </authorList>
    </citation>
    <scope>NUCLEOTIDE SEQUENCE [LARGE SCALE GENOMIC DNA]</scope>
    <source>
        <strain evidence="2 3">Wien I</strain>
    </source>
</reference>
<gene>
    <name evidence="2" type="ORF">CSUI_009490</name>
</gene>
<dbReference type="Pfam" id="PF04092">
    <property type="entry name" value="SAG"/>
    <property type="match status" value="1"/>
</dbReference>
<dbReference type="GO" id="GO:0016020">
    <property type="term" value="C:membrane"/>
    <property type="evidence" value="ECO:0007669"/>
    <property type="project" value="InterPro"/>
</dbReference>
<dbReference type="InterPro" id="IPR036755">
    <property type="entry name" value="SRS_dom_sf"/>
</dbReference>
<dbReference type="GeneID" id="94432817"/>
<feature type="domain" description="SRS" evidence="1">
    <location>
        <begin position="5"/>
        <end position="103"/>
    </location>
</feature>
<protein>
    <recommendedName>
        <fullName evidence="1">SRS domain-containing protein</fullName>
    </recommendedName>
</protein>
<dbReference type="Proteomes" id="UP000221165">
    <property type="component" value="Unassembled WGS sequence"/>
</dbReference>
<proteinExistence type="predicted"/>
<sequence length="143" mass="14987">AIDKVLTYSLGKANPAASFKCPDGAVSSKAFAVSNGACTKTEKETNAVKLAGPETATKEYQLTVGQLPNQAEQLCYKCTYTGVPTVENNTKTEERTCSVIVNVEAAASTTSTVTTTSSARSILMTSGLMNLLIAMFLTVGSFN</sequence>
<dbReference type="Gene3D" id="2.60.40.1320">
    <property type="entry name" value="SRS domain"/>
    <property type="match status" value="1"/>
</dbReference>
<dbReference type="InterPro" id="IPR007226">
    <property type="entry name" value="SRS_dom"/>
</dbReference>
<keyword evidence="3" id="KW-1185">Reference proteome</keyword>
<evidence type="ECO:0000313" key="2">
    <source>
        <dbReference type="EMBL" id="PHJ16692.1"/>
    </source>
</evidence>
<dbReference type="EMBL" id="MIGC01005678">
    <property type="protein sequence ID" value="PHJ16692.1"/>
    <property type="molecule type" value="Genomic_DNA"/>
</dbReference>
<comment type="caution">
    <text evidence="2">The sequence shown here is derived from an EMBL/GenBank/DDBJ whole genome shotgun (WGS) entry which is preliminary data.</text>
</comment>
<evidence type="ECO:0000259" key="1">
    <source>
        <dbReference type="Pfam" id="PF04092"/>
    </source>
</evidence>
<organism evidence="2 3">
    <name type="scientific">Cystoisospora suis</name>
    <dbReference type="NCBI Taxonomy" id="483139"/>
    <lineage>
        <taxon>Eukaryota</taxon>
        <taxon>Sar</taxon>
        <taxon>Alveolata</taxon>
        <taxon>Apicomplexa</taxon>
        <taxon>Conoidasida</taxon>
        <taxon>Coccidia</taxon>
        <taxon>Eucoccidiorida</taxon>
        <taxon>Eimeriorina</taxon>
        <taxon>Sarcocystidae</taxon>
        <taxon>Cystoisospora</taxon>
    </lineage>
</organism>
<dbReference type="RefSeq" id="XP_067918417.1">
    <property type="nucleotide sequence ID" value="XM_068069606.1"/>
</dbReference>